<name>A0A7R9KIX8_9ACAR</name>
<reference evidence="2" key="1">
    <citation type="submission" date="2020-11" db="EMBL/GenBank/DDBJ databases">
        <authorList>
            <person name="Tran Van P."/>
        </authorList>
    </citation>
    <scope>NUCLEOTIDE SEQUENCE</scope>
</reference>
<gene>
    <name evidence="2" type="ORF">OSB1V03_LOCUS4378</name>
</gene>
<sequence>MGTTSGFHAVAIHSLLLHQQIQHQKMQIHGAGGRGSSVTTHYSSSGRNGSTNLSASTNTSSLHRFSVDALASSANSANHQKSHLLNVTSDEDNSLASWDAEADDDDDDDDPLDVGPLSPTAVSTTSDSSRGGSSPSINNIISDWKERCFEVKGIRGPNLCSSSQRKPIMKEKVVNRPKWLIARTST</sequence>
<proteinExistence type="predicted"/>
<feature type="region of interest" description="Disordered" evidence="1">
    <location>
        <begin position="86"/>
        <end position="137"/>
    </location>
</feature>
<dbReference type="EMBL" id="CAJPIZ010001982">
    <property type="protein sequence ID" value="CAG2104361.1"/>
    <property type="molecule type" value="Genomic_DNA"/>
</dbReference>
<dbReference type="EMBL" id="OC856557">
    <property type="protein sequence ID" value="CAD7623931.1"/>
    <property type="molecule type" value="Genomic_DNA"/>
</dbReference>
<evidence type="ECO:0000256" key="1">
    <source>
        <dbReference type="SAM" id="MobiDB-lite"/>
    </source>
</evidence>
<keyword evidence="3" id="KW-1185">Reference proteome</keyword>
<feature type="region of interest" description="Disordered" evidence="1">
    <location>
        <begin position="26"/>
        <end position="57"/>
    </location>
</feature>
<feature type="compositionally biased region" description="Acidic residues" evidence="1">
    <location>
        <begin position="100"/>
        <end position="112"/>
    </location>
</feature>
<evidence type="ECO:0000313" key="2">
    <source>
        <dbReference type="EMBL" id="CAD7623931.1"/>
    </source>
</evidence>
<dbReference type="Proteomes" id="UP000759131">
    <property type="component" value="Unassembled WGS sequence"/>
</dbReference>
<evidence type="ECO:0000313" key="3">
    <source>
        <dbReference type="Proteomes" id="UP000759131"/>
    </source>
</evidence>
<feature type="compositionally biased region" description="Low complexity" evidence="1">
    <location>
        <begin position="123"/>
        <end position="137"/>
    </location>
</feature>
<feature type="compositionally biased region" description="Polar residues" evidence="1">
    <location>
        <begin position="36"/>
        <end position="49"/>
    </location>
</feature>
<protein>
    <submittedName>
        <fullName evidence="2">Uncharacterized protein</fullName>
    </submittedName>
</protein>
<organism evidence="2">
    <name type="scientific">Medioppia subpectinata</name>
    <dbReference type="NCBI Taxonomy" id="1979941"/>
    <lineage>
        <taxon>Eukaryota</taxon>
        <taxon>Metazoa</taxon>
        <taxon>Ecdysozoa</taxon>
        <taxon>Arthropoda</taxon>
        <taxon>Chelicerata</taxon>
        <taxon>Arachnida</taxon>
        <taxon>Acari</taxon>
        <taxon>Acariformes</taxon>
        <taxon>Sarcoptiformes</taxon>
        <taxon>Oribatida</taxon>
        <taxon>Brachypylina</taxon>
        <taxon>Oppioidea</taxon>
        <taxon>Oppiidae</taxon>
        <taxon>Medioppia</taxon>
    </lineage>
</organism>
<accession>A0A7R9KIX8</accession>
<dbReference type="AlphaFoldDB" id="A0A7R9KIX8"/>